<feature type="transmembrane region" description="Helical" evidence="2">
    <location>
        <begin position="145"/>
        <end position="166"/>
    </location>
</feature>
<evidence type="ECO:0000313" key="3">
    <source>
        <dbReference type="EMBL" id="QSQ15275.1"/>
    </source>
</evidence>
<keyword evidence="2" id="KW-1133">Transmembrane helix</keyword>
<gene>
    <name evidence="3" type="ORF">JY572_04085</name>
</gene>
<proteinExistence type="predicted"/>
<evidence type="ECO:0000256" key="2">
    <source>
        <dbReference type="SAM" id="Phobius"/>
    </source>
</evidence>
<feature type="compositionally biased region" description="Gly residues" evidence="1">
    <location>
        <begin position="299"/>
        <end position="309"/>
    </location>
</feature>
<name>A0ABX7N921_9BACT</name>
<feature type="compositionally biased region" description="Low complexity" evidence="1">
    <location>
        <begin position="260"/>
        <end position="298"/>
    </location>
</feature>
<dbReference type="InterPro" id="IPR026467">
    <property type="entry name" value="Ser/Gly_Cys_C_dom"/>
</dbReference>
<protein>
    <submittedName>
        <fullName evidence="3">TIGR04222 domain-containing membrane protein</fullName>
    </submittedName>
</protein>
<dbReference type="NCBIfam" id="TIGR04222">
    <property type="entry name" value="near_uncomplex"/>
    <property type="match status" value="1"/>
</dbReference>
<organism evidence="3 4">
    <name type="scientific">Myxococcus landrumensis</name>
    <dbReference type="NCBI Taxonomy" id="2813577"/>
    <lineage>
        <taxon>Bacteria</taxon>
        <taxon>Pseudomonadati</taxon>
        <taxon>Myxococcota</taxon>
        <taxon>Myxococcia</taxon>
        <taxon>Myxococcales</taxon>
        <taxon>Cystobacterineae</taxon>
        <taxon>Myxococcaceae</taxon>
        <taxon>Myxococcus</taxon>
    </lineage>
</organism>
<keyword evidence="2" id="KW-0472">Membrane</keyword>
<accession>A0ABX7N921</accession>
<evidence type="ECO:0000256" key="1">
    <source>
        <dbReference type="SAM" id="MobiDB-lite"/>
    </source>
</evidence>
<dbReference type="EMBL" id="CP071091">
    <property type="protein sequence ID" value="QSQ15275.1"/>
    <property type="molecule type" value="Genomic_DNA"/>
</dbReference>
<dbReference type="Proteomes" id="UP000663090">
    <property type="component" value="Chromosome"/>
</dbReference>
<evidence type="ECO:0000313" key="4">
    <source>
        <dbReference type="Proteomes" id="UP000663090"/>
    </source>
</evidence>
<feature type="region of interest" description="Disordered" evidence="1">
    <location>
        <begin position="258"/>
        <end position="309"/>
    </location>
</feature>
<feature type="transmembrane region" description="Helical" evidence="2">
    <location>
        <begin position="172"/>
        <end position="189"/>
    </location>
</feature>
<sequence length="309" mass="32529">MNPLNWAGPQFLRVYAVLFLLALVLGIALRRWLRASGGPPPSRRRPLDPYEVALLSGPKEVVHTALARLLHEGAIRMDGPNIETTGKHRDSSSPIERATYRAVSSQSMTLGELHSRAEPAIQELKEPLIAEGLLVAPHLGKLARWLPPLLCGLLLYLGLIKIGVGMWRDKPVGGLVLFSLINFITVLVLSQKVWRTRQGDEVLAGLRAEQAPLRMTARSAKSSEVMNSHDLALAVALFGLGAVTLTDFELLRRQIAPEVSSGGDSSSSSGCSSASSCSSSSSDSGGSSSCSSSSSCGSSGCGGCGGGGD</sequence>
<feature type="transmembrane region" description="Helical" evidence="2">
    <location>
        <begin position="12"/>
        <end position="33"/>
    </location>
</feature>
<keyword evidence="4" id="KW-1185">Reference proteome</keyword>
<dbReference type="RefSeq" id="WP_206716991.1">
    <property type="nucleotide sequence ID" value="NZ_CP071091.1"/>
</dbReference>
<reference evidence="3 4" key="1">
    <citation type="submission" date="2021-02" db="EMBL/GenBank/DDBJ databases">
        <title>De Novo genome assembly of isolated myxobacteria.</title>
        <authorList>
            <person name="Stevens D.C."/>
        </authorList>
    </citation>
    <scope>NUCLEOTIDE SEQUENCE [LARGE SCALE GENOMIC DNA]</scope>
    <source>
        <strain evidence="3 4">SCHIC003</strain>
    </source>
</reference>
<keyword evidence="2" id="KW-0812">Transmembrane</keyword>